<dbReference type="GO" id="GO:0050660">
    <property type="term" value="F:flavin adenine dinucleotide binding"/>
    <property type="evidence" value="ECO:0007669"/>
    <property type="project" value="InterPro"/>
</dbReference>
<protein>
    <submittedName>
        <fullName evidence="10">Acyl-CoA dehydrogenase family protein</fullName>
    </submittedName>
</protein>
<evidence type="ECO:0000259" key="8">
    <source>
        <dbReference type="Pfam" id="PF02770"/>
    </source>
</evidence>
<dbReference type="PANTHER" id="PTHR43884">
    <property type="entry name" value="ACYL-COA DEHYDROGENASE"/>
    <property type="match status" value="1"/>
</dbReference>
<feature type="domain" description="Acyl-CoA dehydrogenase/oxidase N-terminal" evidence="9">
    <location>
        <begin position="11"/>
        <end position="117"/>
    </location>
</feature>
<dbReference type="PROSITE" id="PS00073">
    <property type="entry name" value="ACYL_COA_DH_2"/>
    <property type="match status" value="1"/>
</dbReference>
<dbReference type="FunFam" id="1.20.140.10:FF:000004">
    <property type="entry name" value="Acyl-CoA dehydrogenase FadE25"/>
    <property type="match status" value="1"/>
</dbReference>
<keyword evidence="11" id="KW-1185">Reference proteome</keyword>
<dbReference type="Gene3D" id="2.40.110.10">
    <property type="entry name" value="Butyryl-CoA Dehydrogenase, subunit A, domain 2"/>
    <property type="match status" value="1"/>
</dbReference>
<dbReference type="Pfam" id="PF02770">
    <property type="entry name" value="Acyl-CoA_dh_M"/>
    <property type="match status" value="1"/>
</dbReference>
<evidence type="ECO:0000313" key="11">
    <source>
        <dbReference type="Proteomes" id="UP001154312"/>
    </source>
</evidence>
<name>A0A9X4H7L1_9FIRM</name>
<dbReference type="InterPro" id="IPR006091">
    <property type="entry name" value="Acyl-CoA_Oxase/DH_mid-dom"/>
</dbReference>
<evidence type="ECO:0000259" key="9">
    <source>
        <dbReference type="Pfam" id="PF02771"/>
    </source>
</evidence>
<dbReference type="Gene3D" id="1.10.540.10">
    <property type="entry name" value="Acyl-CoA dehydrogenase/oxidase, N-terminal domain"/>
    <property type="match status" value="1"/>
</dbReference>
<evidence type="ECO:0000256" key="6">
    <source>
        <dbReference type="RuleBase" id="RU362125"/>
    </source>
</evidence>
<dbReference type="InterPro" id="IPR013786">
    <property type="entry name" value="AcylCoA_DH/ox_N"/>
</dbReference>
<dbReference type="FunFam" id="2.40.110.10:FF:000009">
    <property type="entry name" value="Acyl-CoA dehydrogenase"/>
    <property type="match status" value="1"/>
</dbReference>
<comment type="caution">
    <text evidence="10">The sequence shown here is derived from an EMBL/GenBank/DDBJ whole genome shotgun (WGS) entry which is preliminary data.</text>
</comment>
<evidence type="ECO:0000256" key="4">
    <source>
        <dbReference type="ARBA" id="ARBA00022827"/>
    </source>
</evidence>
<dbReference type="FunFam" id="1.10.540.10:FF:000002">
    <property type="entry name" value="Acyl-CoA dehydrogenase FadE19"/>
    <property type="match status" value="1"/>
</dbReference>
<dbReference type="PROSITE" id="PS00072">
    <property type="entry name" value="ACYL_COA_DH_1"/>
    <property type="match status" value="1"/>
</dbReference>
<evidence type="ECO:0000256" key="3">
    <source>
        <dbReference type="ARBA" id="ARBA00022630"/>
    </source>
</evidence>
<evidence type="ECO:0000259" key="7">
    <source>
        <dbReference type="Pfam" id="PF00441"/>
    </source>
</evidence>
<comment type="cofactor">
    <cofactor evidence="1 6">
        <name>FAD</name>
        <dbReference type="ChEBI" id="CHEBI:57692"/>
    </cofactor>
</comment>
<dbReference type="AlphaFoldDB" id="A0A9X4H7L1"/>
<dbReference type="Proteomes" id="UP001154312">
    <property type="component" value="Unassembled WGS sequence"/>
</dbReference>
<proteinExistence type="inferred from homology"/>
<dbReference type="Pfam" id="PF00441">
    <property type="entry name" value="Acyl-CoA_dh_1"/>
    <property type="match status" value="1"/>
</dbReference>
<dbReference type="Gene3D" id="1.20.140.10">
    <property type="entry name" value="Butyryl-CoA Dehydrogenase, subunit A, domain 3"/>
    <property type="match status" value="1"/>
</dbReference>
<dbReference type="Pfam" id="PF02771">
    <property type="entry name" value="Acyl-CoA_dh_N"/>
    <property type="match status" value="1"/>
</dbReference>
<evidence type="ECO:0000313" key="10">
    <source>
        <dbReference type="EMBL" id="MDF9409659.1"/>
    </source>
</evidence>
<dbReference type="InterPro" id="IPR009075">
    <property type="entry name" value="AcylCo_DH/oxidase_C"/>
</dbReference>
<reference evidence="10" key="1">
    <citation type="submission" date="2022-02" db="EMBL/GenBank/DDBJ databases">
        <authorList>
            <person name="Leng L."/>
        </authorList>
    </citation>
    <scope>NUCLEOTIDE SEQUENCE</scope>
    <source>
        <strain evidence="10">JI</strain>
    </source>
</reference>
<dbReference type="RefSeq" id="WP_277445157.1">
    <property type="nucleotide sequence ID" value="NZ_JAKOAV010000037.1"/>
</dbReference>
<dbReference type="InterPro" id="IPR037069">
    <property type="entry name" value="AcylCoA_DH/ox_N_sf"/>
</dbReference>
<dbReference type="InterPro" id="IPR009100">
    <property type="entry name" value="AcylCoA_DH/oxidase_NM_dom_sf"/>
</dbReference>
<keyword evidence="3 6" id="KW-0285">Flavoprotein</keyword>
<dbReference type="SUPFAM" id="SSF56645">
    <property type="entry name" value="Acyl-CoA dehydrogenase NM domain-like"/>
    <property type="match status" value="1"/>
</dbReference>
<evidence type="ECO:0000256" key="2">
    <source>
        <dbReference type="ARBA" id="ARBA00009347"/>
    </source>
</evidence>
<accession>A0A9X4H7L1</accession>
<comment type="similarity">
    <text evidence="2 6">Belongs to the acyl-CoA dehydrogenase family.</text>
</comment>
<dbReference type="InterPro" id="IPR046373">
    <property type="entry name" value="Acyl-CoA_Oxase/DH_mid-dom_sf"/>
</dbReference>
<gene>
    <name evidence="10" type="ORF">L7E55_15090</name>
</gene>
<dbReference type="EMBL" id="JAKOAV010000037">
    <property type="protein sequence ID" value="MDF9409659.1"/>
    <property type="molecule type" value="Genomic_DNA"/>
</dbReference>
<dbReference type="GO" id="GO:0003995">
    <property type="term" value="F:acyl-CoA dehydrogenase activity"/>
    <property type="evidence" value="ECO:0007669"/>
    <property type="project" value="InterPro"/>
</dbReference>
<keyword evidence="5 6" id="KW-0560">Oxidoreductase</keyword>
<keyword evidence="4 6" id="KW-0274">FAD</keyword>
<dbReference type="InterPro" id="IPR036250">
    <property type="entry name" value="AcylCo_DH-like_C"/>
</dbReference>
<sequence length="382" mass="41698">MNFELDKELVFLKEMVRDLAQEKIAPRAAEIDEKDEFPWDIKEALAEHEILAMPFPEEYGGTGGKALPVVIAVEEIAKVSASVAMIPGGQCLGSAAIVIAGTEEQKQRFLPGLASGEKLCAYALTEPNAGSDVGGIQSTAVLDGDEYVINGTKRFISFGNIADILTVFAKTIDQNTGQKKLSCFAVEKGEGLVVRNLEHKMGVKGTPTAELFFDNMRVPKENLLGAEGDGFKIAMQVLDKTRSEVAAQALGLAQGALDFAVQYARDRVQFGSPIGKFQAIQMKLADMEIKTQAARYLTYVAADKYDRKVHDRGKYTAIAKAFASDAAMEVTSEAIQILGGYGYSKEYPLERMFRDAKIQQIYEGTNEIQRIVIARSLLGRGF</sequence>
<dbReference type="InterPro" id="IPR006089">
    <property type="entry name" value="Acyl-CoA_DH_CS"/>
</dbReference>
<feature type="domain" description="Acyl-CoA dehydrogenase/oxidase C-terminal" evidence="7">
    <location>
        <begin position="228"/>
        <end position="378"/>
    </location>
</feature>
<dbReference type="SUPFAM" id="SSF47203">
    <property type="entry name" value="Acyl-CoA dehydrogenase C-terminal domain-like"/>
    <property type="match status" value="1"/>
</dbReference>
<organism evidence="10 11">
    <name type="scientific">Pelotomaculum isophthalicicum JI</name>
    <dbReference type="NCBI Taxonomy" id="947010"/>
    <lineage>
        <taxon>Bacteria</taxon>
        <taxon>Bacillati</taxon>
        <taxon>Bacillota</taxon>
        <taxon>Clostridia</taxon>
        <taxon>Eubacteriales</taxon>
        <taxon>Desulfotomaculaceae</taxon>
        <taxon>Pelotomaculum</taxon>
    </lineage>
</organism>
<evidence type="ECO:0000256" key="5">
    <source>
        <dbReference type="ARBA" id="ARBA00023002"/>
    </source>
</evidence>
<dbReference type="PANTHER" id="PTHR43884:SF12">
    <property type="entry name" value="ISOVALERYL-COA DEHYDROGENASE, MITOCHONDRIAL-RELATED"/>
    <property type="match status" value="1"/>
</dbReference>
<dbReference type="PIRSF" id="PIRSF016578">
    <property type="entry name" value="HsaA"/>
    <property type="match status" value="1"/>
</dbReference>
<feature type="domain" description="Acyl-CoA oxidase/dehydrogenase middle" evidence="8">
    <location>
        <begin position="121"/>
        <end position="216"/>
    </location>
</feature>
<evidence type="ECO:0000256" key="1">
    <source>
        <dbReference type="ARBA" id="ARBA00001974"/>
    </source>
</evidence>